<dbReference type="EMBL" id="CP010951">
    <property type="protein sequence ID" value="AMO22476.1"/>
    <property type="molecule type" value="Genomic_DNA"/>
</dbReference>
<name>A0A127JR85_9BURK</name>
<organism evidence="2 3">
    <name type="scientific">Ramlibacter tataouinensis</name>
    <dbReference type="NCBI Taxonomy" id="94132"/>
    <lineage>
        <taxon>Bacteria</taxon>
        <taxon>Pseudomonadati</taxon>
        <taxon>Pseudomonadota</taxon>
        <taxon>Betaproteobacteria</taxon>
        <taxon>Burkholderiales</taxon>
        <taxon>Comamonadaceae</taxon>
        <taxon>Ramlibacter</taxon>
    </lineage>
</organism>
<keyword evidence="1" id="KW-1133">Transmembrane helix</keyword>
<evidence type="ECO:0000313" key="2">
    <source>
        <dbReference type="EMBL" id="AMO22476.1"/>
    </source>
</evidence>
<keyword evidence="1" id="KW-0472">Membrane</keyword>
<evidence type="ECO:0000256" key="1">
    <source>
        <dbReference type="SAM" id="Phobius"/>
    </source>
</evidence>
<sequence>MDQPQVTRQQFELDELGPAACLLVTLAGAAAVVVCVTTVLKDVLGLHGFWSPLASAIALGFWWQSDFVLKLGRVRRVRDEAPQARIVNDQRAAAKPT</sequence>
<keyword evidence="3" id="KW-1185">Reference proteome</keyword>
<dbReference type="Proteomes" id="UP000070433">
    <property type="component" value="Chromosome"/>
</dbReference>
<feature type="transmembrane region" description="Helical" evidence="1">
    <location>
        <begin position="20"/>
        <end position="40"/>
    </location>
</feature>
<feature type="transmembrane region" description="Helical" evidence="1">
    <location>
        <begin position="46"/>
        <end position="63"/>
    </location>
</feature>
<dbReference type="RefSeq" id="WP_061497037.1">
    <property type="nucleotide sequence ID" value="NZ_CP010951.1"/>
</dbReference>
<protein>
    <submittedName>
        <fullName evidence="2">Uncharacterized protein</fullName>
    </submittedName>
</protein>
<accession>A0A127JR85</accession>
<gene>
    <name evidence="2" type="ORF">UC35_05680</name>
</gene>
<keyword evidence="1" id="KW-0812">Transmembrane</keyword>
<proteinExistence type="predicted"/>
<evidence type="ECO:0000313" key="3">
    <source>
        <dbReference type="Proteomes" id="UP000070433"/>
    </source>
</evidence>
<reference evidence="2 3" key="1">
    <citation type="journal article" date="2014" name="Int. J. Syst. Evol. Microbiol.">
        <title>Ramlibacter solisilvae sp. nov., isolated from forest soil, and emended description of the genus Ramlibacter.</title>
        <authorList>
            <person name="Lee H.J."/>
            <person name="Lee S.H."/>
            <person name="Lee S.S."/>
            <person name="Lee J.S."/>
            <person name="Kim Y."/>
            <person name="Kim S.C."/>
            <person name="Jeon C.O."/>
        </authorList>
    </citation>
    <scope>NUCLEOTIDE SEQUENCE [LARGE SCALE GENOMIC DNA]</scope>
    <source>
        <strain evidence="2 3">5-10</strain>
    </source>
</reference>
<dbReference type="AlphaFoldDB" id="A0A127JR85"/>